<keyword evidence="11 14" id="KW-0066">ATP synthesis</keyword>
<evidence type="ECO:0000256" key="8">
    <source>
        <dbReference type="ARBA" id="ARBA00022989"/>
    </source>
</evidence>
<evidence type="ECO:0000256" key="10">
    <source>
        <dbReference type="ARBA" id="ARBA00023136"/>
    </source>
</evidence>
<dbReference type="InterPro" id="IPR002146">
    <property type="entry name" value="ATP_synth_b/b'su_bac/chlpt"/>
</dbReference>
<dbReference type="Pfam" id="PF00430">
    <property type="entry name" value="ATP-synt_B"/>
    <property type="match status" value="1"/>
</dbReference>
<dbReference type="InterPro" id="IPR028987">
    <property type="entry name" value="ATP_synth_B-like_membr_sf"/>
</dbReference>
<evidence type="ECO:0000256" key="7">
    <source>
        <dbReference type="ARBA" id="ARBA00022781"/>
    </source>
</evidence>
<comment type="similarity">
    <text evidence="2 14 15">Belongs to the ATPase B chain family.</text>
</comment>
<dbReference type="GO" id="GO:0046933">
    <property type="term" value="F:proton-transporting ATP synthase activity, rotational mechanism"/>
    <property type="evidence" value="ECO:0007669"/>
    <property type="project" value="UniProtKB-UniRule"/>
</dbReference>
<evidence type="ECO:0000256" key="5">
    <source>
        <dbReference type="ARBA" id="ARBA00022547"/>
    </source>
</evidence>
<evidence type="ECO:0000256" key="13">
    <source>
        <dbReference type="ARBA" id="ARBA00025830"/>
    </source>
</evidence>
<dbReference type="InterPro" id="IPR005864">
    <property type="entry name" value="ATP_synth_F0_bsu_bac"/>
</dbReference>
<dbReference type="GO" id="GO:0045259">
    <property type="term" value="C:proton-transporting ATP synthase complex"/>
    <property type="evidence" value="ECO:0007669"/>
    <property type="project" value="UniProtKB-KW"/>
</dbReference>
<evidence type="ECO:0000256" key="1">
    <source>
        <dbReference type="ARBA" id="ARBA00004162"/>
    </source>
</evidence>
<keyword evidence="9 14" id="KW-0406">Ion transport</keyword>
<evidence type="ECO:0000256" key="2">
    <source>
        <dbReference type="ARBA" id="ARBA00005513"/>
    </source>
</evidence>
<comment type="function">
    <text evidence="12 14">F(1)F(0) ATP synthase produces ATP from ADP in the presence of a proton or sodium gradient. F-type ATPases consist of two structural domains, F(1) containing the extramembraneous catalytic core and F(0) containing the membrane proton channel, linked together by a central stalk and a peripheral stalk. During catalysis, ATP synthesis in the catalytic domain of F(1) is coupled via a rotary mechanism of the central stalk subunits to proton translocation.</text>
</comment>
<dbReference type="Gene3D" id="1.20.5.620">
    <property type="entry name" value="F1F0 ATP synthase subunit B, membrane domain"/>
    <property type="match status" value="1"/>
</dbReference>
<keyword evidence="5 14" id="KW-0138">CF(0)</keyword>
<evidence type="ECO:0000256" key="11">
    <source>
        <dbReference type="ARBA" id="ARBA00023310"/>
    </source>
</evidence>
<dbReference type="AlphaFoldDB" id="A0A2X0VM57"/>
<dbReference type="RefSeq" id="WP_111822984.1">
    <property type="nucleotide sequence ID" value="NZ_CAUQLB010000001.1"/>
</dbReference>
<dbReference type="PANTHER" id="PTHR33445">
    <property type="entry name" value="ATP SYNTHASE SUBUNIT B', CHLOROPLASTIC"/>
    <property type="match status" value="1"/>
</dbReference>
<comment type="subunit">
    <text evidence="13 14">F-type ATPases have 2 components, F(1) - the catalytic core - and F(0) - the membrane proton channel. F(1) has five subunits: alpha(3), beta(3), gamma(1), delta(1), epsilon(1). F(0) has three main subunits: a(1), b(2) and c(10-14). The alpha and beta chains form an alternating ring which encloses part of the gamma chain. F(1) is attached to F(0) by a central stalk formed by the gamma and epsilon chains, while a peripheral stalk is formed by the delta and b chains.</text>
</comment>
<keyword evidence="7 14" id="KW-0375">Hydrogen ion transport</keyword>
<name>A0A2X0VM57_9ACTO</name>
<sequence>MHQIVAAADQEVGGLAVILPPLYEIFWSALVLLIVLLLVGRYALPRIYKTMDERAAAIEEGLGAAEQAKADQAAAAREREEIIREAHAEAHTIRERANDEAKAIVAAARHEATSEANRILEASERQILAEKQAAQISLRSEVGLLASELAEKIIGEQLTDTALTSRVVDRFLDELEADSALVEEKR</sequence>
<evidence type="ECO:0000256" key="14">
    <source>
        <dbReference type="HAMAP-Rule" id="MF_01398"/>
    </source>
</evidence>
<dbReference type="PANTHER" id="PTHR33445:SF1">
    <property type="entry name" value="ATP SYNTHASE SUBUNIT B"/>
    <property type="match status" value="1"/>
</dbReference>
<evidence type="ECO:0000256" key="12">
    <source>
        <dbReference type="ARBA" id="ARBA00025198"/>
    </source>
</evidence>
<keyword evidence="17" id="KW-1185">Reference proteome</keyword>
<dbReference type="InterPro" id="IPR050059">
    <property type="entry name" value="ATP_synthase_B_chain"/>
</dbReference>
<evidence type="ECO:0000256" key="15">
    <source>
        <dbReference type="RuleBase" id="RU003848"/>
    </source>
</evidence>
<accession>A0A2X0VM57</accession>
<keyword evidence="10 14" id="KW-0472">Membrane</keyword>
<dbReference type="Proteomes" id="UP000250192">
    <property type="component" value="Unassembled WGS sequence"/>
</dbReference>
<evidence type="ECO:0000256" key="6">
    <source>
        <dbReference type="ARBA" id="ARBA00022692"/>
    </source>
</evidence>
<feature type="transmembrane region" description="Helical" evidence="14">
    <location>
        <begin position="25"/>
        <end position="44"/>
    </location>
</feature>
<keyword evidence="4 14" id="KW-1003">Cell membrane</keyword>
<dbReference type="CDD" id="cd06503">
    <property type="entry name" value="ATP-synt_Fo_b"/>
    <property type="match status" value="1"/>
</dbReference>
<dbReference type="EMBL" id="UAPR01000001">
    <property type="protein sequence ID" value="SPT54861.1"/>
    <property type="molecule type" value="Genomic_DNA"/>
</dbReference>
<evidence type="ECO:0000256" key="3">
    <source>
        <dbReference type="ARBA" id="ARBA00022448"/>
    </source>
</evidence>
<evidence type="ECO:0000313" key="17">
    <source>
        <dbReference type="Proteomes" id="UP000250192"/>
    </source>
</evidence>
<evidence type="ECO:0000256" key="4">
    <source>
        <dbReference type="ARBA" id="ARBA00022475"/>
    </source>
</evidence>
<keyword evidence="6 14" id="KW-0812">Transmembrane</keyword>
<dbReference type="SUPFAM" id="SSF81573">
    <property type="entry name" value="F1F0 ATP synthase subunit B, membrane domain"/>
    <property type="match status" value="1"/>
</dbReference>
<organism evidence="16 17">
    <name type="scientific">Schaalia odontolytica</name>
    <dbReference type="NCBI Taxonomy" id="1660"/>
    <lineage>
        <taxon>Bacteria</taxon>
        <taxon>Bacillati</taxon>
        <taxon>Actinomycetota</taxon>
        <taxon>Actinomycetes</taxon>
        <taxon>Actinomycetales</taxon>
        <taxon>Actinomycetaceae</taxon>
        <taxon>Schaalia</taxon>
    </lineage>
</organism>
<comment type="subcellular location">
    <subcellularLocation>
        <location evidence="1 14">Cell membrane</location>
        <topology evidence="1 14">Single-pass membrane protein</topology>
    </subcellularLocation>
</comment>
<keyword evidence="3 14" id="KW-0813">Transport</keyword>
<reference evidence="16 17" key="1">
    <citation type="submission" date="2018-06" db="EMBL/GenBank/DDBJ databases">
        <authorList>
            <consortium name="Pathogen Informatics"/>
            <person name="Doyle S."/>
        </authorList>
    </citation>
    <scope>NUCLEOTIDE SEQUENCE [LARGE SCALE GENOMIC DNA]</scope>
    <source>
        <strain evidence="16 17">NCTC9935</strain>
    </source>
</reference>
<protein>
    <recommendedName>
        <fullName evidence="14">ATP synthase subunit b</fullName>
    </recommendedName>
    <alternativeName>
        <fullName evidence="14">ATP synthase F(0) sector subunit b</fullName>
    </alternativeName>
    <alternativeName>
        <fullName evidence="14">ATPase subunit I</fullName>
    </alternativeName>
    <alternativeName>
        <fullName evidence="14">F-type ATPase subunit b</fullName>
        <shortName evidence="14">F-ATPase subunit b</shortName>
    </alternativeName>
</protein>
<dbReference type="NCBIfam" id="TIGR01144">
    <property type="entry name" value="ATP_synt_b"/>
    <property type="match status" value="1"/>
</dbReference>
<evidence type="ECO:0000256" key="9">
    <source>
        <dbReference type="ARBA" id="ARBA00023065"/>
    </source>
</evidence>
<evidence type="ECO:0000313" key="16">
    <source>
        <dbReference type="EMBL" id="SPT54861.1"/>
    </source>
</evidence>
<dbReference type="GO" id="GO:0046961">
    <property type="term" value="F:proton-transporting ATPase activity, rotational mechanism"/>
    <property type="evidence" value="ECO:0007669"/>
    <property type="project" value="TreeGrafter"/>
</dbReference>
<keyword evidence="8 14" id="KW-1133">Transmembrane helix</keyword>
<dbReference type="GeneID" id="93757354"/>
<proteinExistence type="inferred from homology"/>
<dbReference type="GO" id="GO:0005886">
    <property type="term" value="C:plasma membrane"/>
    <property type="evidence" value="ECO:0007669"/>
    <property type="project" value="UniProtKB-SubCell"/>
</dbReference>
<dbReference type="STRING" id="1660.APY09_06630"/>
<dbReference type="HAMAP" id="MF_01398">
    <property type="entry name" value="ATP_synth_b_bprime"/>
    <property type="match status" value="1"/>
</dbReference>
<dbReference type="OrthoDB" id="5243563at2"/>
<comment type="function">
    <text evidence="14">Component of the F(0) channel, it forms part of the peripheral stalk, linking F(1) to F(0).</text>
</comment>
<gene>
    <name evidence="14 16" type="primary">atpF</name>
    <name evidence="16" type="ORF">NCTC9935_00410</name>
</gene>